<evidence type="ECO:0000256" key="10">
    <source>
        <dbReference type="RuleBase" id="RU368116"/>
    </source>
</evidence>
<dbReference type="PANTHER" id="PTHR45769">
    <property type="entry name" value="ADENOSINE KINASE"/>
    <property type="match status" value="1"/>
</dbReference>
<dbReference type="GO" id="GO:0005524">
    <property type="term" value="F:ATP binding"/>
    <property type="evidence" value="ECO:0007669"/>
    <property type="project" value="UniProtKB-UniRule"/>
</dbReference>
<feature type="domain" description="Carbohydrate kinase PfkB" evidence="11">
    <location>
        <begin position="26"/>
        <end position="326"/>
    </location>
</feature>
<proteinExistence type="inferred from homology"/>
<keyword evidence="5 10" id="KW-0660">Purine salvage</keyword>
<gene>
    <name evidence="13" type="primary">Adk1</name>
</gene>
<dbReference type="InterPro" id="IPR029056">
    <property type="entry name" value="Ribokinase-like"/>
</dbReference>
<dbReference type="GO" id="GO:0006166">
    <property type="term" value="P:purine ribonucleoside salvage"/>
    <property type="evidence" value="ECO:0007669"/>
    <property type="project" value="UniProtKB-KW"/>
</dbReference>
<keyword evidence="8 10" id="KW-0067">ATP-binding</keyword>
<dbReference type="PANTHER" id="PTHR45769:SF3">
    <property type="entry name" value="ADENOSINE KINASE"/>
    <property type="match status" value="1"/>
</dbReference>
<keyword evidence="12" id="KW-1185">Reference proteome</keyword>
<evidence type="ECO:0000256" key="5">
    <source>
        <dbReference type="ARBA" id="ARBA00022726"/>
    </source>
</evidence>
<dbReference type="Gene3D" id="3.30.1110.10">
    <property type="match status" value="1"/>
</dbReference>
<comment type="catalytic activity">
    <reaction evidence="10">
        <text>adenosine + ATP = AMP + ADP + H(+)</text>
        <dbReference type="Rhea" id="RHEA:20824"/>
        <dbReference type="ChEBI" id="CHEBI:15378"/>
        <dbReference type="ChEBI" id="CHEBI:16335"/>
        <dbReference type="ChEBI" id="CHEBI:30616"/>
        <dbReference type="ChEBI" id="CHEBI:456215"/>
        <dbReference type="ChEBI" id="CHEBI:456216"/>
        <dbReference type="EC" id="2.7.1.20"/>
    </reaction>
</comment>
<dbReference type="Gene3D" id="3.40.1190.20">
    <property type="match status" value="1"/>
</dbReference>
<keyword evidence="10" id="KW-0460">Magnesium</keyword>
<dbReference type="AlphaFoldDB" id="A0A6P4IQB9"/>
<comment type="function">
    <text evidence="10">ATP dependent phosphorylation of adenosine and other related nucleoside analogs to monophosphate derivatives.</text>
</comment>
<organism evidence="12 13">
    <name type="scientific">Drosophila kikkawai</name>
    <name type="common">Fruit fly</name>
    <dbReference type="NCBI Taxonomy" id="30033"/>
    <lineage>
        <taxon>Eukaryota</taxon>
        <taxon>Metazoa</taxon>
        <taxon>Ecdysozoa</taxon>
        <taxon>Arthropoda</taxon>
        <taxon>Hexapoda</taxon>
        <taxon>Insecta</taxon>
        <taxon>Pterygota</taxon>
        <taxon>Neoptera</taxon>
        <taxon>Endopterygota</taxon>
        <taxon>Diptera</taxon>
        <taxon>Brachycera</taxon>
        <taxon>Muscomorpha</taxon>
        <taxon>Ephydroidea</taxon>
        <taxon>Drosophilidae</taxon>
        <taxon>Drosophila</taxon>
        <taxon>Sophophora</taxon>
    </lineage>
</organism>
<sequence length="347" mass="38765">MDLPEGILMGFGNPLLDITCIIEDNTMLEKFGLSPNAAIIAEEKHDALFDELMNMENVIYSAGGACQNTMRIFQWIVQTPRRGIFTGAVGNDKLGDRIGKRAKADGLLTLYQVKEELPTGSCAVIINGLNRSMVANLGAASLFTDEWMDDEENLCYLERSQFFYFTGFFMAVCPSVVERVSKMCAESHRLMILNFSAVFVLQMQRAALIQVMQNVDVIICNKEEAIAFGDASGWKTKNIFEVGHKLQSMPKANIRPRLVLILDATCPVLCFQENERILEYPVPKVDKSKIIDTNGSNDAFVGGFLAMFVQKLPLDYCIRTGIFASHQTQNVIGVQIEKLPKFNEICM</sequence>
<dbReference type="GO" id="GO:0004001">
    <property type="term" value="F:adenosine kinase activity"/>
    <property type="evidence" value="ECO:0007669"/>
    <property type="project" value="UniProtKB-UniRule"/>
</dbReference>
<keyword evidence="6 10" id="KW-0547">Nucleotide-binding</keyword>
<dbReference type="InterPro" id="IPR011611">
    <property type="entry name" value="PfkB_dom"/>
</dbReference>
<evidence type="ECO:0000256" key="3">
    <source>
        <dbReference type="ARBA" id="ARBA00012119"/>
    </source>
</evidence>
<keyword evidence="4 10" id="KW-0808">Transferase</keyword>
<evidence type="ECO:0000256" key="6">
    <source>
        <dbReference type="ARBA" id="ARBA00022741"/>
    </source>
</evidence>
<accession>A0A6P4IQB9</accession>
<name>A0A6P4IQB9_DROKI</name>
<dbReference type="CDD" id="cd01168">
    <property type="entry name" value="adenosine_kinase"/>
    <property type="match status" value="1"/>
</dbReference>
<evidence type="ECO:0000256" key="9">
    <source>
        <dbReference type="PIRSR" id="PIRSR601805-1"/>
    </source>
</evidence>
<comment type="similarity">
    <text evidence="2 10">Belongs to the carbohydrate kinase PfkB family.</text>
</comment>
<reference evidence="13" key="1">
    <citation type="submission" date="2025-08" db="UniProtKB">
        <authorList>
            <consortium name="RefSeq"/>
        </authorList>
    </citation>
    <scope>IDENTIFICATION</scope>
    <source>
        <strain evidence="13">14028-0561.14</strain>
        <tissue evidence="13">Whole fly</tissue>
    </source>
</reference>
<dbReference type="Pfam" id="PF00294">
    <property type="entry name" value="PfkB"/>
    <property type="match status" value="1"/>
</dbReference>
<dbReference type="GO" id="GO:0006144">
    <property type="term" value="P:purine nucleobase metabolic process"/>
    <property type="evidence" value="ECO:0007669"/>
    <property type="project" value="TreeGrafter"/>
</dbReference>
<dbReference type="InterPro" id="IPR001805">
    <property type="entry name" value="Adenokinase"/>
</dbReference>
<dbReference type="EC" id="2.7.1.20" evidence="3 10"/>
<keyword evidence="10" id="KW-0539">Nucleus</keyword>
<dbReference type="SUPFAM" id="SSF53613">
    <property type="entry name" value="Ribokinase-like"/>
    <property type="match status" value="1"/>
</dbReference>
<protein>
    <recommendedName>
        <fullName evidence="3 10">Adenosine kinase</fullName>
        <shortName evidence="10">AK</shortName>
        <ecNumber evidence="3 10">2.7.1.20</ecNumber>
    </recommendedName>
    <alternativeName>
        <fullName evidence="10">Adenosine 5'-phosphotransferase</fullName>
    </alternativeName>
</protein>
<evidence type="ECO:0000256" key="8">
    <source>
        <dbReference type="ARBA" id="ARBA00022840"/>
    </source>
</evidence>
<dbReference type="GO" id="GO:0005634">
    <property type="term" value="C:nucleus"/>
    <property type="evidence" value="ECO:0007669"/>
    <property type="project" value="UniProtKB-SubCell"/>
</dbReference>
<evidence type="ECO:0000256" key="7">
    <source>
        <dbReference type="ARBA" id="ARBA00022777"/>
    </source>
</evidence>
<comment type="cofactor">
    <cofactor evidence="10">
        <name>Mg(2+)</name>
        <dbReference type="ChEBI" id="CHEBI:18420"/>
    </cofactor>
    <text evidence="10">Binds 3 Mg(2+) ions per subunit.</text>
</comment>
<dbReference type="Proteomes" id="UP001652661">
    <property type="component" value="Chromosome 3R"/>
</dbReference>
<dbReference type="OrthoDB" id="432447at2759"/>
<dbReference type="UniPathway" id="UPA00588">
    <property type="reaction ID" value="UER00659"/>
</dbReference>
<dbReference type="GO" id="GO:0044209">
    <property type="term" value="P:AMP salvage"/>
    <property type="evidence" value="ECO:0007669"/>
    <property type="project" value="UniProtKB-UniRule"/>
</dbReference>
<evidence type="ECO:0000313" key="12">
    <source>
        <dbReference type="Proteomes" id="UP001652661"/>
    </source>
</evidence>
<comment type="pathway">
    <text evidence="1 10">Purine metabolism; AMP biosynthesis via salvage pathway; AMP from adenosine: step 1/1.</text>
</comment>
<dbReference type="PRINTS" id="PR00989">
    <property type="entry name" value="ADENOKINASE"/>
</dbReference>
<evidence type="ECO:0000259" key="11">
    <source>
        <dbReference type="Pfam" id="PF00294"/>
    </source>
</evidence>
<dbReference type="RefSeq" id="XP_017030675.1">
    <property type="nucleotide sequence ID" value="XM_017175186.3"/>
</dbReference>
<feature type="active site" description="Proton acceptor" evidence="9">
    <location>
        <position position="298"/>
    </location>
</feature>
<keyword evidence="7 10" id="KW-0418">Kinase</keyword>
<evidence type="ECO:0000256" key="2">
    <source>
        <dbReference type="ARBA" id="ARBA00010688"/>
    </source>
</evidence>
<dbReference type="GO" id="GO:0005829">
    <property type="term" value="C:cytosol"/>
    <property type="evidence" value="ECO:0007669"/>
    <property type="project" value="TreeGrafter"/>
</dbReference>
<evidence type="ECO:0000313" key="13">
    <source>
        <dbReference type="RefSeq" id="XP_017030675.1"/>
    </source>
</evidence>
<evidence type="ECO:0000256" key="1">
    <source>
        <dbReference type="ARBA" id="ARBA00004801"/>
    </source>
</evidence>
<comment type="subunit">
    <text evidence="10">Monomer.</text>
</comment>
<comment type="subcellular location">
    <subcellularLocation>
        <location evidence="10">Nucleus</location>
    </subcellularLocation>
</comment>
<evidence type="ECO:0000256" key="4">
    <source>
        <dbReference type="ARBA" id="ARBA00022679"/>
    </source>
</evidence>